<accession>A0A1B0ZJ28</accession>
<evidence type="ECO:0000313" key="1">
    <source>
        <dbReference type="EMBL" id="ANP27979.1"/>
    </source>
</evidence>
<dbReference type="RefSeq" id="WP_065248064.1">
    <property type="nucleotide sequence ID" value="NZ_CP012117.1"/>
</dbReference>
<dbReference type="EMBL" id="CP012117">
    <property type="protein sequence ID" value="ANP27979.1"/>
    <property type="molecule type" value="Genomic_DNA"/>
</dbReference>
<proteinExistence type="predicted"/>
<dbReference type="AlphaFoldDB" id="A0A1B0ZJ28"/>
<dbReference type="Proteomes" id="UP000092596">
    <property type="component" value="Chromosome"/>
</dbReference>
<evidence type="ECO:0000313" key="2">
    <source>
        <dbReference type="Proteomes" id="UP000092596"/>
    </source>
</evidence>
<reference evidence="1 2" key="1">
    <citation type="submission" date="2015-06" db="EMBL/GenBank/DDBJ databases">
        <title>Investigation of pathophysiology for high-risk pregnancy and development of treatment modality based on it.</title>
        <authorList>
            <person name="Kim B.-C."/>
            <person name="Lim S."/>
        </authorList>
    </citation>
    <scope>NUCLEOTIDE SEQUENCE [LARGE SCALE GENOMIC DNA]</scope>
    <source>
        <strain evidence="1 2">AD1-86</strain>
    </source>
</reference>
<sequence>MKSNQKMSRTQLETLNAEMRLSAVSEDLMEREEREIQEWEENPRRWALPMPDGAKDPADQMFHHSELPRLSWMLPKWVQREFPQTYLTMLDRLWGVLHIEGEELPMTITDVRFPKDPAEEVKVRTVEREIDAVEGLRVMMRQVQEAYDATPEEDAVIDRALRNLEIQMEVFRTQYPDLI</sequence>
<dbReference type="KEGG" id="dva:DAD186_14290"/>
<name>A0A1B0ZJ28_9MICO</name>
<gene>
    <name evidence="1" type="ORF">DAD186_14290</name>
</gene>
<organism evidence="1 2">
    <name type="scientific">Dermabacter vaginalis</name>
    <dbReference type="NCBI Taxonomy" id="1630135"/>
    <lineage>
        <taxon>Bacteria</taxon>
        <taxon>Bacillati</taxon>
        <taxon>Actinomycetota</taxon>
        <taxon>Actinomycetes</taxon>
        <taxon>Micrococcales</taxon>
        <taxon>Dermabacteraceae</taxon>
        <taxon>Dermabacter</taxon>
    </lineage>
</organism>
<protein>
    <submittedName>
        <fullName evidence="1">Uncharacterized protein</fullName>
    </submittedName>
</protein>